<dbReference type="Gene3D" id="1.10.510.10">
    <property type="entry name" value="Transferase(Phosphotransferase) domain 1"/>
    <property type="match status" value="1"/>
</dbReference>
<feature type="region of interest" description="Disordered" evidence="16">
    <location>
        <begin position="614"/>
        <end position="635"/>
    </location>
</feature>
<organism evidence="18 19">
    <name type="scientific">Sphenostylis stenocarpa</name>
    <dbReference type="NCBI Taxonomy" id="92480"/>
    <lineage>
        <taxon>Eukaryota</taxon>
        <taxon>Viridiplantae</taxon>
        <taxon>Streptophyta</taxon>
        <taxon>Embryophyta</taxon>
        <taxon>Tracheophyta</taxon>
        <taxon>Spermatophyta</taxon>
        <taxon>Magnoliopsida</taxon>
        <taxon>eudicotyledons</taxon>
        <taxon>Gunneridae</taxon>
        <taxon>Pentapetalae</taxon>
        <taxon>rosids</taxon>
        <taxon>fabids</taxon>
        <taxon>Fabales</taxon>
        <taxon>Fabaceae</taxon>
        <taxon>Papilionoideae</taxon>
        <taxon>50 kb inversion clade</taxon>
        <taxon>NPAAA clade</taxon>
        <taxon>indigoferoid/millettioid clade</taxon>
        <taxon>Phaseoleae</taxon>
        <taxon>Sphenostylis</taxon>
    </lineage>
</organism>
<dbReference type="EC" id="2.7.11.1" evidence="3"/>
<keyword evidence="7" id="KW-0808">Transferase</keyword>
<evidence type="ECO:0000256" key="4">
    <source>
        <dbReference type="ARBA" id="ARBA00022475"/>
    </source>
</evidence>
<dbReference type="SUPFAM" id="SSF48452">
    <property type="entry name" value="TPR-like"/>
    <property type="match status" value="1"/>
</dbReference>
<evidence type="ECO:0000256" key="1">
    <source>
        <dbReference type="ARBA" id="ARBA00004193"/>
    </source>
</evidence>
<keyword evidence="6" id="KW-1070">Brassinosteroid signaling pathway</keyword>
<comment type="subcellular location">
    <subcellularLocation>
        <location evidence="1">Cell membrane</location>
        <topology evidence="1">Lipid-anchor</topology>
    </subcellularLocation>
</comment>
<keyword evidence="12" id="KW-0472">Membrane</keyword>
<dbReference type="PANTHER" id="PTHR45863:SF15">
    <property type="entry name" value="SERINE_THREONINE-PROTEIN KINASE BSK2"/>
    <property type="match status" value="1"/>
</dbReference>
<reference evidence="18" key="1">
    <citation type="submission" date="2023-10" db="EMBL/GenBank/DDBJ databases">
        <authorList>
            <person name="Domelevo Entfellner J.-B."/>
        </authorList>
    </citation>
    <scope>NUCLEOTIDE SEQUENCE</scope>
</reference>
<evidence type="ECO:0000256" key="9">
    <source>
        <dbReference type="ARBA" id="ARBA00022741"/>
    </source>
</evidence>
<comment type="catalytic activity">
    <reaction evidence="15">
        <text>L-seryl-[protein] + ATP = O-phospho-L-seryl-[protein] + ADP + H(+)</text>
        <dbReference type="Rhea" id="RHEA:17989"/>
        <dbReference type="Rhea" id="RHEA-COMP:9863"/>
        <dbReference type="Rhea" id="RHEA-COMP:11604"/>
        <dbReference type="ChEBI" id="CHEBI:15378"/>
        <dbReference type="ChEBI" id="CHEBI:29999"/>
        <dbReference type="ChEBI" id="CHEBI:30616"/>
        <dbReference type="ChEBI" id="CHEBI:83421"/>
        <dbReference type="ChEBI" id="CHEBI:456216"/>
        <dbReference type="EC" id="2.7.11.1"/>
    </reaction>
</comment>
<evidence type="ECO:0000256" key="16">
    <source>
        <dbReference type="SAM" id="MobiDB-lite"/>
    </source>
</evidence>
<dbReference type="Gramene" id="rna-AYBTSS11_LOCUS11197">
    <property type="protein sequence ID" value="CAJ1943139.1"/>
    <property type="gene ID" value="gene-AYBTSS11_LOCUS11197"/>
</dbReference>
<evidence type="ECO:0000256" key="15">
    <source>
        <dbReference type="ARBA" id="ARBA00048679"/>
    </source>
</evidence>
<evidence type="ECO:0000256" key="13">
    <source>
        <dbReference type="ARBA" id="ARBA00023288"/>
    </source>
</evidence>
<evidence type="ECO:0000256" key="3">
    <source>
        <dbReference type="ARBA" id="ARBA00012513"/>
    </source>
</evidence>
<gene>
    <name evidence="18" type="ORF">AYBTSS11_LOCUS11197</name>
</gene>
<sequence>MGCLHSKTAHLHSPEDPPTALPDSKKPDPVVNLFFGFDFEGNGGDDVDQEGQVPAFKEYGLIELRRATNEFSTDYIVSESGEKAPNVVYRGKLENNRLVAVKRFSKLSWPDAQQFMAEAAGVGKVRHKRLVNLIGCCAEGDERLLVAEYMSNDTLSKHLFHWDKQPLPWEMRVRVAYHVAQALDHCSLENRKIYHDLNAYRILFDEDGDPRLSSFGLMKNSRDGKSYSTNLAYTPPEFLRTGRIIPESVIYSYGTVLLDLLSGKHIPPSHALDLIRGKNVLLLMDSSLEGQYANDDATKLVELASKCLQFEARERPEIKFLLTSVTPLQKQKEVASHVLMGLTKNTAVLPTMLSPLGKACARMDLTAVHDILLKTGYKDEEGAENELSFQEWTQQVQDILNTKKFGDIAFRDKDFKNAIEYYSKLVVMMSVSSATVFARRAFSYLMNDQAELALRDAMQAQVCIPDWPTAFYLQALALSKLGMETDAHDMLNDGAAFEAKRSNSWRGCWFKGQAKELWYKMFSRNITKSNATGQWNHYVYIWNAGLAKDVSLLIFPDLVAFDAFGNILKTVVLVMLIMKKEKPYSYMDNKSPSKGSKEVARESLIAISNSLPEKSLDSNCVSESKKSDGVAMSNRDKNDKFRSELISISYAESPDVKI</sequence>
<keyword evidence="9" id="KW-0547">Nucleotide-binding</keyword>
<dbReference type="PROSITE" id="PS50011">
    <property type="entry name" value="PROTEIN_KINASE_DOM"/>
    <property type="match status" value="1"/>
</dbReference>
<keyword evidence="5" id="KW-0723">Serine/threonine-protein kinase</keyword>
<dbReference type="Pfam" id="PF21737">
    <property type="entry name" value="DUF6865"/>
    <property type="match status" value="1"/>
</dbReference>
<evidence type="ECO:0000259" key="17">
    <source>
        <dbReference type="PROSITE" id="PS50011"/>
    </source>
</evidence>
<keyword evidence="8" id="KW-0519">Myristate</keyword>
<evidence type="ECO:0000256" key="14">
    <source>
        <dbReference type="ARBA" id="ARBA00047899"/>
    </source>
</evidence>
<evidence type="ECO:0000256" key="8">
    <source>
        <dbReference type="ARBA" id="ARBA00022707"/>
    </source>
</evidence>
<dbReference type="InterPro" id="IPR001245">
    <property type="entry name" value="Ser-Thr/Tyr_kinase_cat_dom"/>
</dbReference>
<keyword evidence="13" id="KW-0449">Lipoprotein</keyword>
<dbReference type="FunFam" id="1.10.510.10:FF:000069">
    <property type="entry name" value="probable serine/threonine-protein kinase At5g41260"/>
    <property type="match status" value="1"/>
</dbReference>
<feature type="compositionally biased region" description="Basic and acidic residues" evidence="16">
    <location>
        <begin position="623"/>
        <end position="635"/>
    </location>
</feature>
<keyword evidence="10" id="KW-0418">Kinase</keyword>
<dbReference type="GO" id="GO:0009742">
    <property type="term" value="P:brassinosteroid mediated signaling pathway"/>
    <property type="evidence" value="ECO:0007669"/>
    <property type="project" value="UniProtKB-KW"/>
</dbReference>
<dbReference type="Gene3D" id="1.25.40.10">
    <property type="entry name" value="Tetratricopeptide repeat domain"/>
    <property type="match status" value="1"/>
</dbReference>
<evidence type="ECO:0000313" key="19">
    <source>
        <dbReference type="Proteomes" id="UP001189624"/>
    </source>
</evidence>
<dbReference type="Proteomes" id="UP001189624">
    <property type="component" value="Chromosome 3"/>
</dbReference>
<dbReference type="FunFam" id="1.25.40.10:FF:000016">
    <property type="entry name" value="probable serine/threonine-protein kinase At4g35230"/>
    <property type="match status" value="1"/>
</dbReference>
<dbReference type="InterPro" id="IPR011009">
    <property type="entry name" value="Kinase-like_dom_sf"/>
</dbReference>
<dbReference type="Gene3D" id="3.30.200.20">
    <property type="entry name" value="Phosphorylase Kinase, domain 1"/>
    <property type="match status" value="1"/>
</dbReference>
<evidence type="ECO:0000313" key="18">
    <source>
        <dbReference type="EMBL" id="CAJ1943139.1"/>
    </source>
</evidence>
<dbReference type="GO" id="GO:0005886">
    <property type="term" value="C:plasma membrane"/>
    <property type="evidence" value="ECO:0007669"/>
    <property type="project" value="UniProtKB-SubCell"/>
</dbReference>
<keyword evidence="19" id="KW-1185">Reference proteome</keyword>
<dbReference type="FunFam" id="3.30.200.20:FF:000154">
    <property type="entry name" value="probable serine/threonine-protein kinase At4g35230"/>
    <property type="match status" value="1"/>
</dbReference>
<dbReference type="Pfam" id="PF25575">
    <property type="entry name" value="TPR_BSK1_C"/>
    <property type="match status" value="1"/>
</dbReference>
<comment type="catalytic activity">
    <reaction evidence="14">
        <text>L-threonyl-[protein] + ATP = O-phospho-L-threonyl-[protein] + ADP + H(+)</text>
        <dbReference type="Rhea" id="RHEA:46608"/>
        <dbReference type="Rhea" id="RHEA-COMP:11060"/>
        <dbReference type="Rhea" id="RHEA-COMP:11605"/>
        <dbReference type="ChEBI" id="CHEBI:15378"/>
        <dbReference type="ChEBI" id="CHEBI:30013"/>
        <dbReference type="ChEBI" id="CHEBI:30616"/>
        <dbReference type="ChEBI" id="CHEBI:61977"/>
        <dbReference type="ChEBI" id="CHEBI:456216"/>
        <dbReference type="EC" id="2.7.11.1"/>
    </reaction>
</comment>
<dbReference type="InterPro" id="IPR011990">
    <property type="entry name" value="TPR-like_helical_dom_sf"/>
</dbReference>
<comment type="similarity">
    <text evidence="2">Belongs to the protein kinase superfamily. Ser/Thr protein kinase family.</text>
</comment>
<evidence type="ECO:0000256" key="10">
    <source>
        <dbReference type="ARBA" id="ARBA00022777"/>
    </source>
</evidence>
<evidence type="ECO:0000256" key="6">
    <source>
        <dbReference type="ARBA" id="ARBA00022626"/>
    </source>
</evidence>
<dbReference type="PANTHER" id="PTHR45863">
    <property type="entry name" value="SERINE/THREONINE-PROTEIN KINASE BSK5"/>
    <property type="match status" value="1"/>
</dbReference>
<dbReference type="GO" id="GO:0005524">
    <property type="term" value="F:ATP binding"/>
    <property type="evidence" value="ECO:0007669"/>
    <property type="project" value="UniProtKB-KW"/>
</dbReference>
<dbReference type="Pfam" id="PF07714">
    <property type="entry name" value="PK_Tyr_Ser-Thr"/>
    <property type="match status" value="1"/>
</dbReference>
<evidence type="ECO:0000256" key="5">
    <source>
        <dbReference type="ARBA" id="ARBA00022527"/>
    </source>
</evidence>
<feature type="region of interest" description="Disordered" evidence="16">
    <location>
        <begin position="1"/>
        <end position="26"/>
    </location>
</feature>
<dbReference type="InterPro" id="IPR058209">
    <property type="entry name" value="TPR_BSK1_C"/>
</dbReference>
<dbReference type="InterPro" id="IPR000719">
    <property type="entry name" value="Prot_kinase_dom"/>
</dbReference>
<accession>A0AA86VKH5</accession>
<evidence type="ECO:0000256" key="7">
    <source>
        <dbReference type="ARBA" id="ARBA00022679"/>
    </source>
</evidence>
<dbReference type="AlphaFoldDB" id="A0AA86VKH5"/>
<feature type="domain" description="Protein kinase" evidence="17">
    <location>
        <begin position="74"/>
        <end position="340"/>
    </location>
</feature>
<protein>
    <recommendedName>
        <fullName evidence="3">non-specific serine/threonine protein kinase</fullName>
        <ecNumber evidence="3">2.7.11.1</ecNumber>
    </recommendedName>
</protein>
<evidence type="ECO:0000256" key="11">
    <source>
        <dbReference type="ARBA" id="ARBA00022840"/>
    </source>
</evidence>
<name>A0AA86VKH5_9FABA</name>
<proteinExistence type="inferred from homology"/>
<evidence type="ECO:0000256" key="2">
    <source>
        <dbReference type="ARBA" id="ARBA00008684"/>
    </source>
</evidence>
<dbReference type="EMBL" id="OY731400">
    <property type="protein sequence ID" value="CAJ1943139.1"/>
    <property type="molecule type" value="Genomic_DNA"/>
</dbReference>
<dbReference type="InterPro" id="IPR045845">
    <property type="entry name" value="BSK"/>
</dbReference>
<keyword evidence="11" id="KW-0067">ATP-binding</keyword>
<dbReference type="GO" id="GO:0004674">
    <property type="term" value="F:protein serine/threonine kinase activity"/>
    <property type="evidence" value="ECO:0007669"/>
    <property type="project" value="UniProtKB-KW"/>
</dbReference>
<keyword evidence="4" id="KW-1003">Cell membrane</keyword>
<dbReference type="SUPFAM" id="SSF56112">
    <property type="entry name" value="Protein kinase-like (PK-like)"/>
    <property type="match status" value="1"/>
</dbReference>
<dbReference type="InterPro" id="IPR049198">
    <property type="entry name" value="DUF6865"/>
</dbReference>
<evidence type="ECO:0000256" key="12">
    <source>
        <dbReference type="ARBA" id="ARBA00023136"/>
    </source>
</evidence>